<reference evidence="1 2" key="1">
    <citation type="journal article" date="2016" name="PLoS ONE">
        <title>Complete Genome Sequence and Comparative Genomics of a Novel Myxobacterium Myxococcus hansupus.</title>
        <authorList>
            <person name="Sharma G."/>
            <person name="Narwani T."/>
            <person name="Subramanian S."/>
        </authorList>
    </citation>
    <scope>NUCLEOTIDE SEQUENCE [LARGE SCALE GENOMIC DNA]</scope>
    <source>
        <strain evidence="2">mixupus</strain>
    </source>
</reference>
<accession>A0A0H4X0C0</accession>
<dbReference type="Proteomes" id="UP000009026">
    <property type="component" value="Chromosome"/>
</dbReference>
<dbReference type="EMBL" id="CP012109">
    <property type="protein sequence ID" value="AKQ68529.1"/>
    <property type="molecule type" value="Genomic_DNA"/>
</dbReference>
<dbReference type="KEGG" id="mym:A176_005441"/>
<dbReference type="RefSeq" id="WP_002638291.1">
    <property type="nucleotide sequence ID" value="NZ_CP012109.1"/>
</dbReference>
<dbReference type="PATRIC" id="fig|1297742.4.peg.5529"/>
<proteinExistence type="predicted"/>
<gene>
    <name evidence="1" type="ORF">A176_005441</name>
</gene>
<name>A0A0H4X0C0_9BACT</name>
<evidence type="ECO:0000313" key="2">
    <source>
        <dbReference type="Proteomes" id="UP000009026"/>
    </source>
</evidence>
<keyword evidence="2" id="KW-1185">Reference proteome</keyword>
<sequence length="48" mass="5018">MSSPKASAYMAASLYGFIAGTESGFELQSTVERAGKAYGFEGFDEGSI</sequence>
<protein>
    <submittedName>
        <fullName evidence="1">Uncharacterized protein</fullName>
    </submittedName>
</protein>
<evidence type="ECO:0000313" key="1">
    <source>
        <dbReference type="EMBL" id="AKQ68529.1"/>
    </source>
</evidence>
<dbReference type="AlphaFoldDB" id="A0A0H4X0C0"/>
<organism evidence="1 2">
    <name type="scientific">Pseudomyxococcus hansupus</name>
    <dbReference type="NCBI Taxonomy" id="1297742"/>
    <lineage>
        <taxon>Bacteria</taxon>
        <taxon>Pseudomonadati</taxon>
        <taxon>Myxococcota</taxon>
        <taxon>Myxococcia</taxon>
        <taxon>Myxococcales</taxon>
        <taxon>Cystobacterineae</taxon>
        <taxon>Myxococcaceae</taxon>
        <taxon>Pseudomyxococcus</taxon>
    </lineage>
</organism>